<dbReference type="InterPro" id="IPR003399">
    <property type="entry name" value="Mce/MlaD"/>
</dbReference>
<dbReference type="EMBL" id="AZXY01000014">
    <property type="protein sequence ID" value="KSZ56584.1"/>
    <property type="molecule type" value="Genomic_DNA"/>
</dbReference>
<feature type="transmembrane region" description="Helical" evidence="1">
    <location>
        <begin position="6"/>
        <end position="26"/>
    </location>
</feature>
<evidence type="ECO:0000313" key="4">
    <source>
        <dbReference type="EMBL" id="KSZ56584.1"/>
    </source>
</evidence>
<dbReference type="PANTHER" id="PTHR33371">
    <property type="entry name" value="INTERMEMBRANE PHOSPHOLIPID TRANSPORT SYSTEM BINDING PROTEIN MLAD-RELATED"/>
    <property type="match status" value="1"/>
</dbReference>
<keyword evidence="1" id="KW-1133">Transmembrane helix</keyword>
<accession>A0A0V9UEY0</accession>
<protein>
    <submittedName>
        <fullName evidence="4">Mammalian cell entry protein</fullName>
    </submittedName>
</protein>
<dbReference type="NCBIfam" id="TIGR00996">
    <property type="entry name" value="Mtu_fam_mce"/>
    <property type="match status" value="1"/>
</dbReference>
<dbReference type="RefSeq" id="WP_060654212.1">
    <property type="nucleotide sequence ID" value="NZ_AZXY01000014.1"/>
</dbReference>
<dbReference type="GO" id="GO:0051701">
    <property type="term" value="P:biological process involved in interaction with host"/>
    <property type="evidence" value="ECO:0007669"/>
    <property type="project" value="TreeGrafter"/>
</dbReference>
<gene>
    <name evidence="4" type="ORF">Z045_22545</name>
</gene>
<dbReference type="GO" id="GO:0005576">
    <property type="term" value="C:extracellular region"/>
    <property type="evidence" value="ECO:0007669"/>
    <property type="project" value="TreeGrafter"/>
</dbReference>
<reference evidence="5" key="1">
    <citation type="submission" date="2015-01" db="EMBL/GenBank/DDBJ databases">
        <title>Draft genome sequence of Rhodococcus pyridinivorans strain KG-16, a hydrocarbon-degrading bacterium.</title>
        <authorList>
            <person name="Aggarwal R.K."/>
            <person name="Dawar C."/>
        </authorList>
    </citation>
    <scope>NUCLEOTIDE SEQUENCE [LARGE SCALE GENOMIC DNA]</scope>
    <source>
        <strain evidence="5">KG-16</strain>
    </source>
</reference>
<dbReference type="PANTHER" id="PTHR33371:SF17">
    <property type="entry name" value="MCE-FAMILY PROTEIN MCE1B"/>
    <property type="match status" value="1"/>
</dbReference>
<dbReference type="AlphaFoldDB" id="A0A0V9UEY0"/>
<feature type="domain" description="Mammalian cell entry C-terminal" evidence="3">
    <location>
        <begin position="117"/>
        <end position="310"/>
    </location>
</feature>
<dbReference type="Pfam" id="PF02470">
    <property type="entry name" value="MlaD"/>
    <property type="match status" value="1"/>
</dbReference>
<evidence type="ECO:0000256" key="1">
    <source>
        <dbReference type="SAM" id="Phobius"/>
    </source>
</evidence>
<dbReference type="InterPro" id="IPR024516">
    <property type="entry name" value="Mce_C"/>
</dbReference>
<evidence type="ECO:0000259" key="3">
    <source>
        <dbReference type="Pfam" id="PF11887"/>
    </source>
</evidence>
<reference evidence="4 5" key="2">
    <citation type="journal article" date="2016" name="Genome Announc.">
        <title>Draft Genome Sequence of a Versatile Hydrocarbon-Degrading Bacterium, Rhodococcus pyridinivorans Strain KG-16, Collected from Oil Fields in India.</title>
        <authorList>
            <person name="Aggarwal R.K."/>
            <person name="Dawar C."/>
            <person name="Phanindranath R."/>
            <person name="Mutnuri L."/>
            <person name="Dayal A.M."/>
        </authorList>
    </citation>
    <scope>NUCLEOTIDE SEQUENCE [LARGE SCALE GENOMIC DNA]</scope>
    <source>
        <strain evidence="4 5">KG-16</strain>
    </source>
</reference>
<name>A0A0V9UEY0_9NOCA</name>
<dbReference type="InterPro" id="IPR052336">
    <property type="entry name" value="MlaD_Phospholipid_Transporter"/>
</dbReference>
<organism evidence="4 5">
    <name type="scientific">Rhodococcus pyridinivorans KG-16</name>
    <dbReference type="NCBI Taxonomy" id="1441730"/>
    <lineage>
        <taxon>Bacteria</taxon>
        <taxon>Bacillati</taxon>
        <taxon>Actinomycetota</taxon>
        <taxon>Actinomycetes</taxon>
        <taxon>Mycobacteriales</taxon>
        <taxon>Nocardiaceae</taxon>
        <taxon>Rhodococcus</taxon>
    </lineage>
</organism>
<dbReference type="PATRIC" id="fig|1441730.3.peg.4712"/>
<dbReference type="Pfam" id="PF11887">
    <property type="entry name" value="Mce4_CUP1"/>
    <property type="match status" value="1"/>
</dbReference>
<sequence length="338" mass="35946">MTRTAIAAGIYALVMVMILAGLFVVFGQVRFGEHTRYHAVFDDVSGLEEGQFVRVSGVEVGRVTAVEFAENNRIDVAFEVDSSYTPTRASIATVRYLNLVGDRYLELSDGAGDPTLMAAGETIGTDRTRPALDLDVLIGSFTPLFRALEPEQVNRLSADLITVLQGQGGTVESVLAQAASLTSHIADRDVLVGQVITNLDSVLANLAAHRDTFDTALVRAHEVAARLAQDATLVGDAVTHIDAIGGSLTDLLAQSRTSLAGTIRETGNVAAQVDSRSDTVEQLTTELPDAYKALTRLGAYGGFFNYYLCGMLIEINDLSGNTVTSPLFGQTTGRCAPA</sequence>
<evidence type="ECO:0000313" key="5">
    <source>
        <dbReference type="Proteomes" id="UP000053060"/>
    </source>
</evidence>
<comment type="caution">
    <text evidence="4">The sequence shown here is derived from an EMBL/GenBank/DDBJ whole genome shotgun (WGS) entry which is preliminary data.</text>
</comment>
<proteinExistence type="predicted"/>
<keyword evidence="1" id="KW-0812">Transmembrane</keyword>
<dbReference type="InterPro" id="IPR005693">
    <property type="entry name" value="Mce"/>
</dbReference>
<feature type="domain" description="Mce/MlaD" evidence="2">
    <location>
        <begin position="35"/>
        <end position="110"/>
    </location>
</feature>
<dbReference type="Proteomes" id="UP000053060">
    <property type="component" value="Unassembled WGS sequence"/>
</dbReference>
<keyword evidence="1" id="KW-0472">Membrane</keyword>
<evidence type="ECO:0000259" key="2">
    <source>
        <dbReference type="Pfam" id="PF02470"/>
    </source>
</evidence>